<keyword evidence="1" id="KW-0472">Membrane</keyword>
<dbReference type="RefSeq" id="YP_009944501.1">
    <property type="nucleotide sequence ID" value="NC_051457.1"/>
</dbReference>
<name>A0A7L4WNF7_9FLOR</name>
<sequence>MLLFCIVQLFYIMDNNILLFRLYIIFALFFLLPISLTMTQQMFILIKNYFLIFYIFYFSNQNIVHLIGSKFSIYCFDFYINRKNFFLCISLAELSLSLFPTDKSTSYRFLAYCYQKNDFLYVAEYYYLKVLAITPNDINILNDLMKIYSYLGKSNKVEAVHNQINQLISSSFIE</sequence>
<keyword evidence="2" id="KW-0934">Plastid</keyword>
<dbReference type="GeneID" id="60234831"/>
<dbReference type="EMBL" id="MH898941">
    <property type="protein sequence ID" value="QFR99795.1"/>
    <property type="molecule type" value="Genomic_DNA"/>
</dbReference>
<dbReference type="Gene3D" id="1.25.40.10">
    <property type="entry name" value="Tetratricopeptide repeat domain"/>
    <property type="match status" value="1"/>
</dbReference>
<proteinExistence type="predicted"/>
<geneLocation type="chloroplast" evidence="2"/>
<evidence type="ECO:0000313" key="2">
    <source>
        <dbReference type="EMBL" id="QFR99795.1"/>
    </source>
</evidence>
<reference evidence="2" key="1">
    <citation type="submission" date="2018-09" db="EMBL/GenBank/DDBJ databases">
        <title>Genomics and Phylogenetic analysis of three type specimens of Osmundea (Rhodomelaceae, Rhodophyta).</title>
        <authorList>
            <person name="Hughey J.R."/>
            <person name="Miller K.A."/>
        </authorList>
    </citation>
    <scope>NUCLEOTIDE SEQUENCE</scope>
</reference>
<dbReference type="InterPro" id="IPR011990">
    <property type="entry name" value="TPR-like_helical_dom_sf"/>
</dbReference>
<keyword evidence="1" id="KW-0812">Transmembrane</keyword>
<dbReference type="AlphaFoldDB" id="A0A7L4WNF7"/>
<keyword evidence="2" id="KW-0150">Chloroplast</keyword>
<gene>
    <name evidence="2" type="primary">ycf37</name>
</gene>
<keyword evidence="1" id="KW-1133">Transmembrane helix</keyword>
<feature type="transmembrane region" description="Helical" evidence="1">
    <location>
        <begin position="18"/>
        <end position="36"/>
    </location>
</feature>
<organism evidence="2">
    <name type="scientific">Osmundea sinicola</name>
    <dbReference type="NCBI Taxonomy" id="290685"/>
    <lineage>
        <taxon>Eukaryota</taxon>
        <taxon>Rhodophyta</taxon>
        <taxon>Florideophyceae</taxon>
        <taxon>Rhodymeniophycidae</taxon>
        <taxon>Ceramiales</taxon>
        <taxon>Rhodomelaceae</taxon>
        <taxon>Laurencieae</taxon>
        <taxon>Osmundea</taxon>
    </lineage>
</organism>
<dbReference type="SUPFAM" id="SSF48452">
    <property type="entry name" value="TPR-like"/>
    <property type="match status" value="1"/>
</dbReference>
<accession>A0A7L4WNF7</accession>
<evidence type="ECO:0000256" key="1">
    <source>
        <dbReference type="SAM" id="Phobius"/>
    </source>
</evidence>
<protein>
    <submittedName>
        <fullName evidence="2">Uncharacterized protein</fullName>
    </submittedName>
</protein>